<keyword evidence="3" id="KW-1185">Reference proteome</keyword>
<feature type="region of interest" description="Disordered" evidence="1">
    <location>
        <begin position="500"/>
        <end position="537"/>
    </location>
</feature>
<dbReference type="EMBL" id="AMWN01000008">
    <property type="protein sequence ID" value="EXJ80231.1"/>
    <property type="molecule type" value="Genomic_DNA"/>
</dbReference>
<feature type="region of interest" description="Disordered" evidence="1">
    <location>
        <begin position="31"/>
        <end position="50"/>
    </location>
</feature>
<evidence type="ECO:0000256" key="1">
    <source>
        <dbReference type="SAM" id="MobiDB-lite"/>
    </source>
</evidence>
<dbReference type="OrthoDB" id="3363286at2759"/>
<dbReference type="STRING" id="1182541.W9XTB0"/>
<name>W9XTB0_9EURO</name>
<dbReference type="RefSeq" id="XP_007727425.1">
    <property type="nucleotide sequence ID" value="XM_007729235.1"/>
</dbReference>
<dbReference type="AlphaFoldDB" id="W9XTB0"/>
<dbReference type="eggNOG" id="ENOG502RJDS">
    <property type="taxonomic scope" value="Eukaryota"/>
</dbReference>
<gene>
    <name evidence="2" type="ORF">A1O1_08373</name>
</gene>
<feature type="region of interest" description="Disordered" evidence="1">
    <location>
        <begin position="249"/>
        <end position="273"/>
    </location>
</feature>
<dbReference type="HOGENOM" id="CLU_409365_0_0_1"/>
<dbReference type="Proteomes" id="UP000019484">
    <property type="component" value="Unassembled WGS sequence"/>
</dbReference>
<feature type="compositionally biased region" description="Basic residues" evidence="1">
    <location>
        <begin position="661"/>
        <end position="671"/>
    </location>
</feature>
<feature type="compositionally biased region" description="Polar residues" evidence="1">
    <location>
        <begin position="253"/>
        <end position="271"/>
    </location>
</feature>
<feature type="region of interest" description="Disordered" evidence="1">
    <location>
        <begin position="67"/>
        <end position="104"/>
    </location>
</feature>
<feature type="compositionally biased region" description="Polar residues" evidence="1">
    <location>
        <begin position="456"/>
        <end position="469"/>
    </location>
</feature>
<evidence type="ECO:0000313" key="2">
    <source>
        <dbReference type="EMBL" id="EXJ80231.1"/>
    </source>
</evidence>
<sequence>MSLKCPYRHVSYATWRLEVVRGLCLSLEAQQPQPQPQPQPHNSLTALPRANPTKWNRHYSLFRPFDRHNTEQKSSSQDEAPPDTPLRARRSKRPGSFNPYSPEGLQKLKDLLPELKVLGELMRDEHRDEEPLPHDDLYIPASPIQIQVEKAARRRGIQKEQATYKELGPLKNNPWAVMLAGPIRSCQASGARLPGGLLLDFDYVKSPVDGKTYLLPADLADLDALEAKLAKQLYKDDWRRVREDKRLARAQRENTSALNPDTNAVQSSESNPPAAKRQSALTRFLADVNIFRILTLRLTKGRKDDPQIRLTKTGEVSKLIPFEAKVPVLSAQHYMRHKKDIELATGVADSEPANILSFNLKDVQWQPDIHSRLAQIMRKRILICLTALAESLKGEPFAKASTRIVALPIPYGGKLSSETFRHLVAGTASSSEACPATNVGQGNEDTPLSHDGRPASSDQHASTTFSPQPAMSGRGFLLGHPDIHPGSSFLHLGHGNMTTLLSQPTNADTGTADNTPTRSVSSSPSLPPLPLPSHTLTPPMLTVDETYRFPIFSLHQLLANPSSSSPSGITTLDALIQANEVFRPGPGPGPTPHDDKDDYLLLVRPGPGPTQELVKEIWQLWRYLEGQPGVSLETDWGPAGEEQLNAGRQGEDEDEPSIPKDRRRRRDATDL</sequence>
<feature type="compositionally biased region" description="Low complexity" evidence="1">
    <location>
        <begin position="515"/>
        <end position="524"/>
    </location>
</feature>
<feature type="region of interest" description="Disordered" evidence="1">
    <location>
        <begin position="431"/>
        <end position="478"/>
    </location>
</feature>
<accession>W9XTB0</accession>
<feature type="compositionally biased region" description="Polar residues" evidence="1">
    <location>
        <begin position="431"/>
        <end position="446"/>
    </location>
</feature>
<dbReference type="GeneID" id="19163224"/>
<evidence type="ECO:0000313" key="3">
    <source>
        <dbReference type="Proteomes" id="UP000019484"/>
    </source>
</evidence>
<protein>
    <submittedName>
        <fullName evidence="2">Uncharacterized protein</fullName>
    </submittedName>
</protein>
<reference evidence="2 3" key="1">
    <citation type="submission" date="2013-03" db="EMBL/GenBank/DDBJ databases">
        <title>The Genome Sequence of Capronia coronata CBS 617.96.</title>
        <authorList>
            <consortium name="The Broad Institute Genomics Platform"/>
            <person name="Cuomo C."/>
            <person name="de Hoog S."/>
            <person name="Gorbushina A."/>
            <person name="Walker B."/>
            <person name="Young S.K."/>
            <person name="Zeng Q."/>
            <person name="Gargeya S."/>
            <person name="Fitzgerald M."/>
            <person name="Haas B."/>
            <person name="Abouelleil A."/>
            <person name="Allen A.W."/>
            <person name="Alvarado L."/>
            <person name="Arachchi H.M."/>
            <person name="Berlin A.M."/>
            <person name="Chapman S.B."/>
            <person name="Gainer-Dewar J."/>
            <person name="Goldberg J."/>
            <person name="Griggs A."/>
            <person name="Gujja S."/>
            <person name="Hansen M."/>
            <person name="Howarth C."/>
            <person name="Imamovic A."/>
            <person name="Ireland A."/>
            <person name="Larimer J."/>
            <person name="McCowan C."/>
            <person name="Murphy C."/>
            <person name="Pearson M."/>
            <person name="Poon T.W."/>
            <person name="Priest M."/>
            <person name="Roberts A."/>
            <person name="Saif S."/>
            <person name="Shea T."/>
            <person name="Sisk P."/>
            <person name="Sykes S."/>
            <person name="Wortman J."/>
            <person name="Nusbaum C."/>
            <person name="Birren B."/>
        </authorList>
    </citation>
    <scope>NUCLEOTIDE SEQUENCE [LARGE SCALE GENOMIC DNA]</scope>
    <source>
        <strain evidence="2 3">CBS 617.96</strain>
    </source>
</reference>
<proteinExistence type="predicted"/>
<feature type="region of interest" description="Disordered" evidence="1">
    <location>
        <begin position="631"/>
        <end position="671"/>
    </location>
</feature>
<feature type="compositionally biased region" description="Polar residues" evidence="1">
    <location>
        <begin position="500"/>
        <end position="514"/>
    </location>
</feature>
<comment type="caution">
    <text evidence="2">The sequence shown here is derived from an EMBL/GenBank/DDBJ whole genome shotgun (WGS) entry which is preliminary data.</text>
</comment>
<organism evidence="2 3">
    <name type="scientific">Capronia coronata CBS 617.96</name>
    <dbReference type="NCBI Taxonomy" id="1182541"/>
    <lineage>
        <taxon>Eukaryota</taxon>
        <taxon>Fungi</taxon>
        <taxon>Dikarya</taxon>
        <taxon>Ascomycota</taxon>
        <taxon>Pezizomycotina</taxon>
        <taxon>Eurotiomycetes</taxon>
        <taxon>Chaetothyriomycetidae</taxon>
        <taxon>Chaetothyriales</taxon>
        <taxon>Herpotrichiellaceae</taxon>
        <taxon>Capronia</taxon>
    </lineage>
</organism>